<sequence length="486" mass="56742">MGRYFYLQLLFISILFLKSYSAQNNDKIKNDDDSIYVNKIFGDCKEIYYNNKLNNDENYKNYIGSLFGTYFNNNNNKDNNNNNNNCKFKKDKNELLKSFKQYFEGFVSFQDDAIKEIESIIYRKYLHPDTKVVMHLFGDHGIGKTLSSKLVSRVLFENGSGLEGDGLLLINGEEFRIIEQQPPTNNNDNNENTKIEDQEYLNIKIQHLRDKLYNTIINKLIECPYSVIVFDEIQKIDPYIISVIEPFLDGATITISDEKKTTTTKINTSLGTYILTSDFDKEGMTYNQSILELKRKATAMFKSIYGDSKFSKLVTESLPFLPLSKSNSKLQIIKEIENSFCRENHLSILSIELKSQVSEIIFQKMNTLYPNENFRAIEKILNYLIFNKVSNFIIQDYDKLIEETKINNNNNDNENEKIQQQNENYKIPFNYVYDSIFKIIKNNKILENKNNHNDEVLITLSIKPNNLNNLLIIDIFPSKNVYKNTN</sequence>
<dbReference type="Reactome" id="R-DDI-114608">
    <property type="pathway name" value="Platelet degranulation"/>
</dbReference>
<dbReference type="PaxDb" id="44689-DDB0189814"/>
<evidence type="ECO:0000313" key="4">
    <source>
        <dbReference type="EMBL" id="EAL73531.1"/>
    </source>
</evidence>
<dbReference type="Proteomes" id="UP000002195">
    <property type="component" value="Unassembled WGS sequence"/>
</dbReference>
<keyword evidence="5" id="KW-1185">Reference proteome</keyword>
<dbReference type="InterPro" id="IPR010448">
    <property type="entry name" value="Torsin"/>
</dbReference>
<dbReference type="RefSeq" id="XP_647591.1">
    <property type="nucleotide sequence ID" value="XM_642499.1"/>
</dbReference>
<name>Q55FE2_DICDI</name>
<dbReference type="InterPro" id="IPR003959">
    <property type="entry name" value="ATPase_AAA_core"/>
</dbReference>
<dbReference type="GO" id="GO:0005737">
    <property type="term" value="C:cytoplasm"/>
    <property type="evidence" value="ECO:0007669"/>
    <property type="project" value="UniProtKB-ARBA"/>
</dbReference>
<dbReference type="Reactome" id="R-DDI-8856825">
    <property type="pathway name" value="Cargo recognition for clathrin-mediated endocytosis"/>
</dbReference>
<comment type="similarity">
    <text evidence="1">Belongs to the ClpA/ClpB family. Torsin subfamily.</text>
</comment>
<dbReference type="PhylomeDB" id="Q55FE2"/>
<dbReference type="Pfam" id="PF07724">
    <property type="entry name" value="AAA_2"/>
    <property type="match status" value="1"/>
</dbReference>
<dbReference type="eggNOG" id="ENOG502RBV6">
    <property type="taxonomic scope" value="Eukaryota"/>
</dbReference>
<dbReference type="InterPro" id="IPR027417">
    <property type="entry name" value="P-loop_NTPase"/>
</dbReference>
<dbReference type="OMA" id="YPNENFR"/>
<dbReference type="InParanoid" id="Q55FE2"/>
<dbReference type="PANTHER" id="PTHR10760:SF2">
    <property type="entry name" value="LD13476P-RELATED"/>
    <property type="match status" value="1"/>
</dbReference>
<dbReference type="Gene3D" id="3.40.50.300">
    <property type="entry name" value="P-loop containing nucleotide triphosphate hydrolases"/>
    <property type="match status" value="1"/>
</dbReference>
<comment type="caution">
    <text evidence="4">The sequence shown here is derived from an EMBL/GenBank/DDBJ whole genome shotgun (WGS) entry which is preliminary data.</text>
</comment>
<evidence type="ECO:0000256" key="2">
    <source>
        <dbReference type="SAM" id="SignalP"/>
    </source>
</evidence>
<evidence type="ECO:0000259" key="3">
    <source>
        <dbReference type="Pfam" id="PF07724"/>
    </source>
</evidence>
<dbReference type="GeneID" id="8616403"/>
<evidence type="ECO:0000313" key="5">
    <source>
        <dbReference type="Proteomes" id="UP000002195"/>
    </source>
</evidence>
<dbReference type="KEGG" id="ddi:DDB_G0268156"/>
<organism evidence="4 5">
    <name type="scientific">Dictyostelium discoideum</name>
    <name type="common">Social amoeba</name>
    <dbReference type="NCBI Taxonomy" id="44689"/>
    <lineage>
        <taxon>Eukaryota</taxon>
        <taxon>Amoebozoa</taxon>
        <taxon>Evosea</taxon>
        <taxon>Eumycetozoa</taxon>
        <taxon>Dictyostelia</taxon>
        <taxon>Dictyosteliales</taxon>
        <taxon>Dictyosteliaceae</taxon>
        <taxon>Dictyostelium</taxon>
    </lineage>
</organism>
<protein>
    <recommendedName>
        <fullName evidence="3">ATPase AAA-type core domain-containing protein</fullName>
    </recommendedName>
</protein>
<dbReference type="HOGENOM" id="CLU_561930_0_0_1"/>
<dbReference type="dictyBase" id="DDB_G0268156">
    <property type="gene designation" value="tsin"/>
</dbReference>
<dbReference type="GO" id="GO:0005524">
    <property type="term" value="F:ATP binding"/>
    <property type="evidence" value="ECO:0007669"/>
    <property type="project" value="InterPro"/>
</dbReference>
<dbReference type="EMBL" id="AAFI02000003">
    <property type="protein sequence ID" value="EAL73531.1"/>
    <property type="molecule type" value="Genomic_DNA"/>
</dbReference>
<reference evidence="4 5" key="1">
    <citation type="journal article" date="2005" name="Nature">
        <title>The genome of the social amoeba Dictyostelium discoideum.</title>
        <authorList>
            <consortium name="The Dictyostelium discoideum Sequencing Consortium"/>
            <person name="Eichinger L."/>
            <person name="Pachebat J.A."/>
            <person name="Glockner G."/>
            <person name="Rajandream M.A."/>
            <person name="Sucgang R."/>
            <person name="Berriman M."/>
            <person name="Song J."/>
            <person name="Olsen R."/>
            <person name="Szafranski K."/>
            <person name="Xu Q."/>
            <person name="Tunggal B."/>
            <person name="Kummerfeld S."/>
            <person name="Madera M."/>
            <person name="Konfortov B.A."/>
            <person name="Rivero F."/>
            <person name="Bankier A.T."/>
            <person name="Lehmann R."/>
            <person name="Hamlin N."/>
            <person name="Davies R."/>
            <person name="Gaudet P."/>
            <person name="Fey P."/>
            <person name="Pilcher K."/>
            <person name="Chen G."/>
            <person name="Saunders D."/>
            <person name="Sodergren E."/>
            <person name="Davis P."/>
            <person name="Kerhornou A."/>
            <person name="Nie X."/>
            <person name="Hall N."/>
            <person name="Anjard C."/>
            <person name="Hemphill L."/>
            <person name="Bason N."/>
            <person name="Farbrother P."/>
            <person name="Desany B."/>
            <person name="Just E."/>
            <person name="Morio T."/>
            <person name="Rost R."/>
            <person name="Churcher C."/>
            <person name="Cooper J."/>
            <person name="Haydock S."/>
            <person name="van Driessche N."/>
            <person name="Cronin A."/>
            <person name="Goodhead I."/>
            <person name="Muzny D."/>
            <person name="Mourier T."/>
            <person name="Pain A."/>
            <person name="Lu M."/>
            <person name="Harper D."/>
            <person name="Lindsay R."/>
            <person name="Hauser H."/>
            <person name="James K."/>
            <person name="Quiles M."/>
            <person name="Madan Babu M."/>
            <person name="Saito T."/>
            <person name="Buchrieser C."/>
            <person name="Wardroper A."/>
            <person name="Felder M."/>
            <person name="Thangavelu M."/>
            <person name="Johnson D."/>
            <person name="Knights A."/>
            <person name="Loulseged H."/>
            <person name="Mungall K."/>
            <person name="Oliver K."/>
            <person name="Price C."/>
            <person name="Quail M.A."/>
            <person name="Urushihara H."/>
            <person name="Hernandez J."/>
            <person name="Rabbinowitsch E."/>
            <person name="Steffen D."/>
            <person name="Sanders M."/>
            <person name="Ma J."/>
            <person name="Kohara Y."/>
            <person name="Sharp S."/>
            <person name="Simmonds M."/>
            <person name="Spiegler S."/>
            <person name="Tivey A."/>
            <person name="Sugano S."/>
            <person name="White B."/>
            <person name="Walker D."/>
            <person name="Woodward J."/>
            <person name="Winckler T."/>
            <person name="Tanaka Y."/>
            <person name="Shaulsky G."/>
            <person name="Schleicher M."/>
            <person name="Weinstock G."/>
            <person name="Rosenthal A."/>
            <person name="Cox E.C."/>
            <person name="Chisholm R.L."/>
            <person name="Gibbs R."/>
            <person name="Loomis W.F."/>
            <person name="Platzer M."/>
            <person name="Kay R.R."/>
            <person name="Williams J."/>
            <person name="Dear P.H."/>
            <person name="Noegel A.A."/>
            <person name="Barrell B."/>
            <person name="Kuspa A."/>
        </authorList>
    </citation>
    <scope>NUCLEOTIDE SEQUENCE [LARGE SCALE GENOMIC DNA]</scope>
    <source>
        <strain evidence="4 5">AX4</strain>
    </source>
</reference>
<dbReference type="PANTHER" id="PTHR10760">
    <property type="entry name" value="TORSIN"/>
    <property type="match status" value="1"/>
</dbReference>
<dbReference type="AlphaFoldDB" id="Q55FE2"/>
<feature type="domain" description="ATPase AAA-type core" evidence="3">
    <location>
        <begin position="133"/>
        <end position="290"/>
    </location>
</feature>
<dbReference type="GO" id="GO:0016887">
    <property type="term" value="F:ATP hydrolysis activity"/>
    <property type="evidence" value="ECO:0007669"/>
    <property type="project" value="InterPro"/>
</dbReference>
<proteinExistence type="inferred from homology"/>
<gene>
    <name evidence="4" type="ORF">DDB_G0268156</name>
</gene>
<dbReference type="FunFam" id="3.40.50.300:FF:003840">
    <property type="entry name" value="Uncharacterized protein"/>
    <property type="match status" value="1"/>
</dbReference>
<feature type="signal peptide" evidence="2">
    <location>
        <begin position="1"/>
        <end position="21"/>
    </location>
</feature>
<evidence type="ECO:0000256" key="1">
    <source>
        <dbReference type="ARBA" id="ARBA00006235"/>
    </source>
</evidence>
<dbReference type="VEuPathDB" id="AmoebaDB:DDB_G0268156"/>
<keyword evidence="2" id="KW-0732">Signal</keyword>
<feature type="chain" id="PRO_5004250681" description="ATPase AAA-type core domain-containing protein" evidence="2">
    <location>
        <begin position="22"/>
        <end position="486"/>
    </location>
</feature>
<accession>Q55FE2</accession>
<dbReference type="SUPFAM" id="SSF52540">
    <property type="entry name" value="P-loop containing nucleoside triphosphate hydrolases"/>
    <property type="match status" value="1"/>
</dbReference>
<dbReference type="STRING" id="44689.Q55FE2"/>